<dbReference type="KEGG" id="ptes:JQU52_04740"/>
<gene>
    <name evidence="2" type="ORF">JQU52_04740</name>
</gene>
<name>A0A892ZLN0_9NEIS</name>
<keyword evidence="1" id="KW-0732">Signal</keyword>
<proteinExistence type="predicted"/>
<reference evidence="2" key="1">
    <citation type="submission" date="2021-02" db="EMBL/GenBank/DDBJ databases">
        <title>Neisseriaceae sp. 26B isolated from the cloaca of a Common Toad-headed Turtle (Mesoclemmys nasuta).</title>
        <authorList>
            <person name="Spergser J."/>
            <person name="Busse H.-J."/>
        </authorList>
    </citation>
    <scope>NUCLEOTIDE SEQUENCE</scope>
    <source>
        <strain evidence="2">26B</strain>
    </source>
</reference>
<evidence type="ECO:0000256" key="1">
    <source>
        <dbReference type="SAM" id="SignalP"/>
    </source>
</evidence>
<dbReference type="AlphaFoldDB" id="A0A892ZLN0"/>
<evidence type="ECO:0000313" key="3">
    <source>
        <dbReference type="Proteomes" id="UP000653156"/>
    </source>
</evidence>
<dbReference type="Proteomes" id="UP000653156">
    <property type="component" value="Chromosome"/>
</dbReference>
<accession>A0A892ZLN0</accession>
<keyword evidence="3" id="KW-1185">Reference proteome</keyword>
<evidence type="ECO:0000313" key="2">
    <source>
        <dbReference type="EMBL" id="QRQ82697.1"/>
    </source>
</evidence>
<organism evidence="2 3">
    <name type="scientific">Paralysiella testudinis</name>
    <dbReference type="NCBI Taxonomy" id="2809020"/>
    <lineage>
        <taxon>Bacteria</taxon>
        <taxon>Pseudomonadati</taxon>
        <taxon>Pseudomonadota</taxon>
        <taxon>Betaproteobacteria</taxon>
        <taxon>Neisseriales</taxon>
        <taxon>Neisseriaceae</taxon>
        <taxon>Paralysiella</taxon>
    </lineage>
</organism>
<dbReference type="PROSITE" id="PS51257">
    <property type="entry name" value="PROKAR_LIPOPROTEIN"/>
    <property type="match status" value="1"/>
</dbReference>
<dbReference type="RefSeq" id="WP_230339985.1">
    <property type="nucleotide sequence ID" value="NZ_CP069798.1"/>
</dbReference>
<protein>
    <recommendedName>
        <fullName evidence="4">Lipoprotein</fullName>
    </recommendedName>
</protein>
<feature type="signal peptide" evidence="1">
    <location>
        <begin position="1"/>
        <end position="21"/>
    </location>
</feature>
<sequence>MSYRNALLVSSLLLLSACSGANETQTIGTTKLIQMPANASKSDYRNAFTKACDKTEVCQAVFFSADKPITRLFPITTSTADAVTAYYATDPNLDSNKQRLRWNCQKFTDTGADLCLTEVYLNEVLAPYHSK</sequence>
<feature type="chain" id="PRO_5034253789" description="Lipoprotein" evidence="1">
    <location>
        <begin position="22"/>
        <end position="131"/>
    </location>
</feature>
<evidence type="ECO:0008006" key="4">
    <source>
        <dbReference type="Google" id="ProtNLM"/>
    </source>
</evidence>
<dbReference type="EMBL" id="CP069798">
    <property type="protein sequence ID" value="QRQ82697.1"/>
    <property type="molecule type" value="Genomic_DNA"/>
</dbReference>